<sequence length="72" mass="8127">MARRPDVEMLIMSTSRLVLSVQKLIIPGDFNENGEVVVVEHPVESQLVSSLKAWVKGKVEVDSFPLEDYEEI</sequence>
<proteinExistence type="predicted"/>
<evidence type="ECO:0000313" key="1">
    <source>
        <dbReference type="EMBL" id="KAF4741773.1"/>
    </source>
</evidence>
<evidence type="ECO:0000313" key="2">
    <source>
        <dbReference type="Proteomes" id="UP000574390"/>
    </source>
</evidence>
<protein>
    <submittedName>
        <fullName evidence="1">Uncharacterized protein</fullName>
    </submittedName>
</protein>
<organism evidence="1 2">
    <name type="scientific">Perkinsus olseni</name>
    <name type="common">Perkinsus atlanticus</name>
    <dbReference type="NCBI Taxonomy" id="32597"/>
    <lineage>
        <taxon>Eukaryota</taxon>
        <taxon>Sar</taxon>
        <taxon>Alveolata</taxon>
        <taxon>Perkinsozoa</taxon>
        <taxon>Perkinsea</taxon>
        <taxon>Perkinsida</taxon>
        <taxon>Perkinsidae</taxon>
        <taxon>Perkinsus</taxon>
    </lineage>
</organism>
<name>A0A7J6T9J9_PEROL</name>
<dbReference type="Proteomes" id="UP000574390">
    <property type="component" value="Unassembled WGS sequence"/>
</dbReference>
<dbReference type="EMBL" id="JABANM010008926">
    <property type="protein sequence ID" value="KAF4741773.1"/>
    <property type="molecule type" value="Genomic_DNA"/>
</dbReference>
<comment type="caution">
    <text evidence="1">The sequence shown here is derived from an EMBL/GenBank/DDBJ whole genome shotgun (WGS) entry which is preliminary data.</text>
</comment>
<accession>A0A7J6T9J9</accession>
<gene>
    <name evidence="1" type="ORF">FOZ62_013761</name>
</gene>
<reference evidence="1 2" key="1">
    <citation type="submission" date="2020-04" db="EMBL/GenBank/DDBJ databases">
        <title>Perkinsus olseni comparative genomics.</title>
        <authorList>
            <person name="Bogema D.R."/>
        </authorList>
    </citation>
    <scope>NUCLEOTIDE SEQUENCE [LARGE SCALE GENOMIC DNA]</scope>
    <source>
        <strain evidence="1">ATCC PRA-205</strain>
    </source>
</reference>
<dbReference type="AlphaFoldDB" id="A0A7J6T9J9"/>